<keyword evidence="1" id="KW-0472">Membrane</keyword>
<dbReference type="PANTHER" id="PTHR38588:SF1">
    <property type="entry name" value="BLL0334 PROTEIN"/>
    <property type="match status" value="1"/>
</dbReference>
<dbReference type="SUPFAM" id="SSF55961">
    <property type="entry name" value="Bet v1-like"/>
    <property type="match status" value="1"/>
</dbReference>
<reference evidence="2" key="1">
    <citation type="submission" date="2020-12" db="EMBL/GenBank/DDBJ databases">
        <title>Ramlibacter sp. nov., isolated from a freshwater alga, Cryptomonas.</title>
        <authorList>
            <person name="Kim H.M."/>
            <person name="Jeon C.O."/>
        </authorList>
    </citation>
    <scope>NUCLEOTIDE SEQUENCE</scope>
    <source>
        <strain evidence="2">CrO1</strain>
    </source>
</reference>
<proteinExistence type="predicted"/>
<organism evidence="2 3">
    <name type="scientific">Ramlibacter algicola</name>
    <dbReference type="NCBI Taxonomy" id="2795217"/>
    <lineage>
        <taxon>Bacteria</taxon>
        <taxon>Pseudomonadati</taxon>
        <taxon>Pseudomonadota</taxon>
        <taxon>Betaproteobacteria</taxon>
        <taxon>Burkholderiales</taxon>
        <taxon>Comamonadaceae</taxon>
        <taxon>Ramlibacter</taxon>
    </lineage>
</organism>
<dbReference type="Gene3D" id="3.30.530.20">
    <property type="match status" value="1"/>
</dbReference>
<name>A0A934Q0P4_9BURK</name>
<feature type="transmembrane region" description="Helical" evidence="1">
    <location>
        <begin position="181"/>
        <end position="201"/>
    </location>
</feature>
<keyword evidence="3" id="KW-1185">Reference proteome</keyword>
<keyword evidence="1" id="KW-1133">Transmembrane helix</keyword>
<dbReference type="AlphaFoldDB" id="A0A934Q0P4"/>
<keyword evidence="1" id="KW-0812">Transmembrane</keyword>
<sequence>MAMELTGDRLIPASLERTWQALNDPEMLRRSIPGCESLERDGEEGFVALLALRVGPVNAKFKGKVRLSDVVPLEGYTLQFEGQGGVAGFGKGSAQVRVAAEGPQATRLNYRATATVGGKIAQVGARLVDATARMMAENFFRDFEAALTAEMPEPAPAESPAVSAASGEPAAIAANSRVRRLVLPAGIGLLIVLGIFSVVAFR</sequence>
<dbReference type="Proteomes" id="UP000617041">
    <property type="component" value="Unassembled WGS sequence"/>
</dbReference>
<comment type="caution">
    <text evidence="2">The sequence shown here is derived from an EMBL/GenBank/DDBJ whole genome shotgun (WGS) entry which is preliminary data.</text>
</comment>
<dbReference type="Pfam" id="PF06240">
    <property type="entry name" value="COXG"/>
    <property type="match status" value="1"/>
</dbReference>
<dbReference type="RefSeq" id="WP_200787094.1">
    <property type="nucleotide sequence ID" value="NZ_JAEDAO010000001.1"/>
</dbReference>
<dbReference type="InterPro" id="IPR023393">
    <property type="entry name" value="START-like_dom_sf"/>
</dbReference>
<dbReference type="InterPro" id="IPR010419">
    <property type="entry name" value="CO_DH_gsu"/>
</dbReference>
<dbReference type="PANTHER" id="PTHR38588">
    <property type="entry name" value="BLL0334 PROTEIN"/>
    <property type="match status" value="1"/>
</dbReference>
<accession>A0A934Q0P4</accession>
<evidence type="ECO:0000313" key="3">
    <source>
        <dbReference type="Proteomes" id="UP000617041"/>
    </source>
</evidence>
<dbReference type="EMBL" id="JAEDAO010000001">
    <property type="protein sequence ID" value="MBK0392144.1"/>
    <property type="molecule type" value="Genomic_DNA"/>
</dbReference>
<gene>
    <name evidence="2" type="ORF">I8E28_06040</name>
</gene>
<evidence type="ECO:0000313" key="2">
    <source>
        <dbReference type="EMBL" id="MBK0392144.1"/>
    </source>
</evidence>
<protein>
    <submittedName>
        <fullName evidence="2">Carbon monoxide dehydrogenase subunit G</fullName>
    </submittedName>
</protein>
<dbReference type="CDD" id="cd05018">
    <property type="entry name" value="CoxG"/>
    <property type="match status" value="1"/>
</dbReference>
<evidence type="ECO:0000256" key="1">
    <source>
        <dbReference type="SAM" id="Phobius"/>
    </source>
</evidence>